<evidence type="ECO:0000256" key="1">
    <source>
        <dbReference type="SAM" id="Phobius"/>
    </source>
</evidence>
<proteinExistence type="predicted"/>
<feature type="transmembrane region" description="Helical" evidence="1">
    <location>
        <begin position="355"/>
        <end position="375"/>
    </location>
</feature>
<evidence type="ECO:0000313" key="3">
    <source>
        <dbReference type="Proteomes" id="UP000015104"/>
    </source>
</evidence>
<dbReference type="Proteomes" id="UP000015104">
    <property type="component" value="Unassembled WGS sequence"/>
</dbReference>
<accession>T1KJF5</accession>
<keyword evidence="1" id="KW-1133">Transmembrane helix</keyword>
<keyword evidence="3" id="KW-1185">Reference proteome</keyword>
<reference evidence="3" key="1">
    <citation type="submission" date="2011-08" db="EMBL/GenBank/DDBJ databases">
        <authorList>
            <person name="Rombauts S."/>
        </authorList>
    </citation>
    <scope>NUCLEOTIDE SEQUENCE</scope>
    <source>
        <strain evidence="3">London</strain>
    </source>
</reference>
<reference evidence="2" key="2">
    <citation type="submission" date="2015-06" db="UniProtKB">
        <authorList>
            <consortium name="EnsemblMetazoa"/>
        </authorList>
    </citation>
    <scope>IDENTIFICATION</scope>
</reference>
<evidence type="ECO:0008006" key="4">
    <source>
        <dbReference type="Google" id="ProtNLM"/>
    </source>
</evidence>
<organism evidence="2 3">
    <name type="scientific">Tetranychus urticae</name>
    <name type="common">Two-spotted spider mite</name>
    <dbReference type="NCBI Taxonomy" id="32264"/>
    <lineage>
        <taxon>Eukaryota</taxon>
        <taxon>Metazoa</taxon>
        <taxon>Ecdysozoa</taxon>
        <taxon>Arthropoda</taxon>
        <taxon>Chelicerata</taxon>
        <taxon>Arachnida</taxon>
        <taxon>Acari</taxon>
        <taxon>Acariformes</taxon>
        <taxon>Trombidiformes</taxon>
        <taxon>Prostigmata</taxon>
        <taxon>Eleutherengona</taxon>
        <taxon>Raphignathae</taxon>
        <taxon>Tetranychoidea</taxon>
        <taxon>Tetranychidae</taxon>
        <taxon>Tetranychus</taxon>
    </lineage>
</organism>
<keyword evidence="1" id="KW-0472">Membrane</keyword>
<dbReference type="HOGENOM" id="CLU_066525_0_0_1"/>
<feature type="transmembrane region" description="Helical" evidence="1">
    <location>
        <begin position="47"/>
        <end position="66"/>
    </location>
</feature>
<feature type="transmembrane region" description="Helical" evidence="1">
    <location>
        <begin position="281"/>
        <end position="300"/>
    </location>
</feature>
<evidence type="ECO:0000313" key="2">
    <source>
        <dbReference type="EnsemblMetazoa" id="tetur12g04913.1"/>
    </source>
</evidence>
<feature type="transmembrane region" description="Helical" evidence="1">
    <location>
        <begin position="78"/>
        <end position="102"/>
    </location>
</feature>
<dbReference type="EnsemblMetazoa" id="tetur12g04913.1">
    <property type="protein sequence ID" value="tetur12g04913.1"/>
    <property type="gene ID" value="tetur12g04913"/>
</dbReference>
<feature type="transmembrane region" description="Helical" evidence="1">
    <location>
        <begin position="136"/>
        <end position="155"/>
    </location>
</feature>
<protein>
    <recommendedName>
        <fullName evidence="4">Gustatory receptor</fullName>
    </recommendedName>
</protein>
<feature type="transmembrane region" description="Helical" evidence="1">
    <location>
        <begin position="248"/>
        <end position="269"/>
    </location>
</feature>
<dbReference type="AlphaFoldDB" id="T1KJF5"/>
<dbReference type="EMBL" id="CAEY01000112">
    <property type="status" value="NOT_ANNOTATED_CDS"/>
    <property type="molecule type" value="Genomic_DNA"/>
</dbReference>
<sequence length="376" mass="43211">MKRIISVQTLKVSDKMSNPKSLNEPNQVILDGYILPSKYILGPATKIVLLLTVAYVSAYYVSYLTLSLFRTCKYTTKMVIFMCAHDAVDAFTVLCAGLVIIFGTNMEHFRKFISTIQLLSLETDRSAVRTIKQNRIIIHVLLLVILIFFMGTFFVKEMSSSIDTVKSFVFIIDCIHRLLYRSGILFTLNMICNICCCLKAAFNQINTQITTLNTTSDHSNDHLFDRIKDLRQKYSYAVRSTQSAEKLFRCYITIFYMQYFSYVTMNSVMSFGPETSIDPFWLLYILLDTMHFIILTHHLVSVSNLSREGLEDLYELSFKLNTAESRHENDIFIARMALSDVGFTFANLFTINNNFITSLFTLSLTIIITLASFLYQ</sequence>
<keyword evidence="1" id="KW-0812">Transmembrane</keyword>
<name>T1KJF5_TETUR</name>